<dbReference type="KEGG" id="nai:NECAME_15630"/>
<dbReference type="AlphaFoldDB" id="W2SGZ6"/>
<evidence type="ECO:0000313" key="2">
    <source>
        <dbReference type="Proteomes" id="UP000053676"/>
    </source>
</evidence>
<sequence length="192" mass="21491">MMGFDGCVKLFAELGAYVDWAASVVEGTFAEDIAAAEMSATLPHPPPPRTDWQRLAEQEGMNGGFQVAPHLLPHARPRTESTLPLAQQRALQYQREADLFAAKRAVETRKAQGYIRSGLVPAATVYQQFVRLHLSCRVNRFQHYVFRPESMLNILFYKYGRDYGPLQIAECFSSKAFNLPISVRAENDAPGS</sequence>
<dbReference type="STRING" id="51031.W2SGZ6"/>
<proteinExistence type="predicted"/>
<organism evidence="1 2">
    <name type="scientific">Necator americanus</name>
    <name type="common">Human hookworm</name>
    <dbReference type="NCBI Taxonomy" id="51031"/>
    <lineage>
        <taxon>Eukaryota</taxon>
        <taxon>Metazoa</taxon>
        <taxon>Ecdysozoa</taxon>
        <taxon>Nematoda</taxon>
        <taxon>Chromadorea</taxon>
        <taxon>Rhabditida</taxon>
        <taxon>Rhabditina</taxon>
        <taxon>Rhabditomorpha</taxon>
        <taxon>Strongyloidea</taxon>
        <taxon>Ancylostomatidae</taxon>
        <taxon>Bunostominae</taxon>
        <taxon>Necator</taxon>
    </lineage>
</organism>
<keyword evidence="2" id="KW-1185">Reference proteome</keyword>
<reference evidence="2" key="1">
    <citation type="journal article" date="2014" name="Nat. Genet.">
        <title>Genome of the human hookworm Necator americanus.</title>
        <authorList>
            <person name="Tang Y.T."/>
            <person name="Gao X."/>
            <person name="Rosa B.A."/>
            <person name="Abubucker S."/>
            <person name="Hallsworth-Pepin K."/>
            <person name="Martin J."/>
            <person name="Tyagi R."/>
            <person name="Heizer E."/>
            <person name="Zhang X."/>
            <person name="Bhonagiri-Palsikar V."/>
            <person name="Minx P."/>
            <person name="Warren W.C."/>
            <person name="Wang Q."/>
            <person name="Zhan B."/>
            <person name="Hotez P.J."/>
            <person name="Sternberg P.W."/>
            <person name="Dougall A."/>
            <person name="Gaze S.T."/>
            <person name="Mulvenna J."/>
            <person name="Sotillo J."/>
            <person name="Ranganathan S."/>
            <person name="Rabelo E.M."/>
            <person name="Wilson R.K."/>
            <person name="Felgner P.L."/>
            <person name="Bethony J."/>
            <person name="Hawdon J.M."/>
            <person name="Gasser R.B."/>
            <person name="Loukas A."/>
            <person name="Mitreva M."/>
        </authorList>
    </citation>
    <scope>NUCLEOTIDE SEQUENCE [LARGE SCALE GENOMIC DNA]</scope>
</reference>
<dbReference type="OrthoDB" id="5851640at2759"/>
<evidence type="ECO:0000313" key="1">
    <source>
        <dbReference type="EMBL" id="ETN68798.1"/>
    </source>
</evidence>
<protein>
    <submittedName>
        <fullName evidence="1">Uncharacterized protein</fullName>
    </submittedName>
</protein>
<gene>
    <name evidence="1" type="ORF">NECAME_15630</name>
</gene>
<dbReference type="Proteomes" id="UP000053676">
    <property type="component" value="Unassembled WGS sequence"/>
</dbReference>
<accession>W2SGZ6</accession>
<dbReference type="EMBL" id="KI669197">
    <property type="protein sequence ID" value="ETN68798.1"/>
    <property type="molecule type" value="Genomic_DNA"/>
</dbReference>
<name>W2SGZ6_NECAM</name>